<dbReference type="Proteomes" id="UP000730481">
    <property type="component" value="Unassembled WGS sequence"/>
</dbReference>
<accession>A0A9P5ABV0</accession>
<evidence type="ECO:0000313" key="7">
    <source>
        <dbReference type="EMBL" id="KAF4335748.1"/>
    </source>
</evidence>
<sequence>MTINGDGIDNPYGKVFNQTYPGRVILSESTSRTSFAITVLQSTGMASDKMAPLLQMTLSHMSFALYNGLAGPITIFGPSSENCDEARDPILITDWGHRSAFQEWERELTGNPIRPQMNSILINVIIDHILVGIGQRYHVVRHADPKNETKFPASENGNYWIRTVPAEGCKGSEDGNELDERQGFLRYEPEEKNKPQLGNNFSWWAFGEQPLWLNFSEPTIMLLDEKKEWPGDYVIIPAENRDRWVYLVITAPKTNELGNNRTFISLAHPLHLHGHDFALLAQGNDSSQIDDPDNSVVLKFDNPPRRDVALIPAGGYLIVAFKADNPGSWLFHCHIAWHASSGLALQIMEREEDLRKTMTLEKLQQVNDGCKKWNEWFADTENLWSQNATLFQDDSGV</sequence>
<dbReference type="Gene3D" id="2.60.40.420">
    <property type="entry name" value="Cupredoxins - blue copper proteins"/>
    <property type="match status" value="1"/>
</dbReference>
<dbReference type="CDD" id="cd13901">
    <property type="entry name" value="CuRO_3_MaLCC_like"/>
    <property type="match status" value="1"/>
</dbReference>
<dbReference type="SUPFAM" id="SSF49503">
    <property type="entry name" value="Cupredoxins"/>
    <property type="match status" value="2"/>
</dbReference>
<dbReference type="InterPro" id="IPR045087">
    <property type="entry name" value="Cu-oxidase_fam"/>
</dbReference>
<evidence type="ECO:0000313" key="8">
    <source>
        <dbReference type="Proteomes" id="UP000730481"/>
    </source>
</evidence>
<evidence type="ECO:0000259" key="6">
    <source>
        <dbReference type="Pfam" id="PF07731"/>
    </source>
</evidence>
<organism evidence="7 8">
    <name type="scientific">Fusarium beomiforme</name>
    <dbReference type="NCBI Taxonomy" id="44412"/>
    <lineage>
        <taxon>Eukaryota</taxon>
        <taxon>Fungi</taxon>
        <taxon>Dikarya</taxon>
        <taxon>Ascomycota</taxon>
        <taxon>Pezizomycotina</taxon>
        <taxon>Sordariomycetes</taxon>
        <taxon>Hypocreomycetidae</taxon>
        <taxon>Hypocreales</taxon>
        <taxon>Nectriaceae</taxon>
        <taxon>Fusarium</taxon>
        <taxon>Fusarium burgessii species complex</taxon>
    </lineage>
</organism>
<gene>
    <name evidence="7" type="ORF">FBEOM_10394</name>
</gene>
<proteinExistence type="inferred from homology"/>
<dbReference type="InterPro" id="IPR008972">
    <property type="entry name" value="Cupredoxin"/>
</dbReference>
<dbReference type="PROSITE" id="PS00080">
    <property type="entry name" value="MULTICOPPER_OXIDASE2"/>
    <property type="match status" value="1"/>
</dbReference>
<dbReference type="Pfam" id="PF07731">
    <property type="entry name" value="Cu-oxidase_2"/>
    <property type="match status" value="1"/>
</dbReference>
<keyword evidence="2" id="KW-0479">Metal-binding</keyword>
<dbReference type="InterPro" id="IPR002355">
    <property type="entry name" value="Cu_oxidase_Cu_BS"/>
</dbReference>
<evidence type="ECO:0000256" key="3">
    <source>
        <dbReference type="ARBA" id="ARBA00022729"/>
    </source>
</evidence>
<dbReference type="OrthoDB" id="2121828at2759"/>
<evidence type="ECO:0000256" key="1">
    <source>
        <dbReference type="ARBA" id="ARBA00010609"/>
    </source>
</evidence>
<dbReference type="PROSITE" id="PS00079">
    <property type="entry name" value="MULTICOPPER_OXIDASE1"/>
    <property type="match status" value="1"/>
</dbReference>
<dbReference type="PANTHER" id="PTHR11709">
    <property type="entry name" value="MULTI-COPPER OXIDASE"/>
    <property type="match status" value="1"/>
</dbReference>
<evidence type="ECO:0000256" key="2">
    <source>
        <dbReference type="ARBA" id="ARBA00022723"/>
    </source>
</evidence>
<reference evidence="7" key="2">
    <citation type="submission" date="2020-02" db="EMBL/GenBank/DDBJ databases">
        <title>Identification and distribution of gene clusters putatively required for synthesis of sphingolipid metabolism inhibitors in phylogenetically diverse species of the filamentous fungus Fusarium.</title>
        <authorList>
            <person name="Kim H.-S."/>
            <person name="Busman M."/>
            <person name="Brown D.W."/>
            <person name="Divon H."/>
            <person name="Uhlig S."/>
            <person name="Proctor R.H."/>
        </authorList>
    </citation>
    <scope>NUCLEOTIDE SEQUENCE</scope>
    <source>
        <strain evidence="7">NRRL 25174</strain>
    </source>
</reference>
<dbReference type="GO" id="GO:0016491">
    <property type="term" value="F:oxidoreductase activity"/>
    <property type="evidence" value="ECO:0007669"/>
    <property type="project" value="UniProtKB-KW"/>
</dbReference>
<evidence type="ECO:0000256" key="4">
    <source>
        <dbReference type="ARBA" id="ARBA00023002"/>
    </source>
</evidence>
<reference evidence="7" key="1">
    <citation type="journal article" date="2017" name="Mycologia">
        <title>Fusarium algeriense, sp. nov., a novel toxigenic crown rot pathogen of durum wheat from Algeria is nested in the Fusarium burgessii species complex.</title>
        <authorList>
            <person name="Laraba I."/>
            <person name="Keddad A."/>
            <person name="Boureghda H."/>
            <person name="Abdallah N."/>
            <person name="Vaughan M.M."/>
            <person name="Proctor R.H."/>
            <person name="Busman M."/>
            <person name="O'Donnell K."/>
        </authorList>
    </citation>
    <scope>NUCLEOTIDE SEQUENCE</scope>
    <source>
        <strain evidence="7">NRRL 25174</strain>
    </source>
</reference>
<keyword evidence="8" id="KW-1185">Reference proteome</keyword>
<dbReference type="PANTHER" id="PTHR11709:SF71">
    <property type="entry name" value="OXIDOREDUCTASE TPCJ"/>
    <property type="match status" value="1"/>
</dbReference>
<dbReference type="GO" id="GO:0005507">
    <property type="term" value="F:copper ion binding"/>
    <property type="evidence" value="ECO:0007669"/>
    <property type="project" value="InterPro"/>
</dbReference>
<feature type="domain" description="Plastocyanin-like" evidence="6">
    <location>
        <begin position="225"/>
        <end position="352"/>
    </location>
</feature>
<keyword evidence="4" id="KW-0560">Oxidoreductase</keyword>
<evidence type="ECO:0000256" key="5">
    <source>
        <dbReference type="ARBA" id="ARBA00023180"/>
    </source>
</evidence>
<dbReference type="InterPro" id="IPR011706">
    <property type="entry name" value="Cu-oxidase_C"/>
</dbReference>
<comment type="caution">
    <text evidence="7">The sequence shown here is derived from an EMBL/GenBank/DDBJ whole genome shotgun (WGS) entry which is preliminary data.</text>
</comment>
<name>A0A9P5ABV0_9HYPO</name>
<dbReference type="AlphaFoldDB" id="A0A9P5ABV0"/>
<keyword evidence="3" id="KW-0732">Signal</keyword>
<comment type="similarity">
    <text evidence="1">Belongs to the multicopper oxidase family.</text>
</comment>
<protein>
    <submittedName>
        <fullName evidence="7">Laccase 2</fullName>
    </submittedName>
</protein>
<dbReference type="EMBL" id="PVQB02000535">
    <property type="protein sequence ID" value="KAF4335748.1"/>
    <property type="molecule type" value="Genomic_DNA"/>
</dbReference>
<dbReference type="InterPro" id="IPR033138">
    <property type="entry name" value="Cu_oxidase_CS"/>
</dbReference>
<keyword evidence="5" id="KW-0325">Glycoprotein</keyword>